<feature type="compositionally biased region" description="Low complexity" evidence="1">
    <location>
        <begin position="73"/>
        <end position="83"/>
    </location>
</feature>
<sequence length="158" mass="17557">MQKRHDYNFEHVARSRYLAIPRSTVPSQPSREPPTRPQYPLQAGRYRIRRSQGPVSALKPLDLLVLKASQAVRPAPRADAAHAPYREKPSATGSRRPGGCPWAMSVRGSSSSSQPAAMVADVAKTMPHTCASAFRRRRGILFRRRFTPSTSLQRSALP</sequence>
<organism evidence="2 3">
    <name type="scientific">Phanerochaete sordida</name>
    <dbReference type="NCBI Taxonomy" id="48140"/>
    <lineage>
        <taxon>Eukaryota</taxon>
        <taxon>Fungi</taxon>
        <taxon>Dikarya</taxon>
        <taxon>Basidiomycota</taxon>
        <taxon>Agaricomycotina</taxon>
        <taxon>Agaricomycetes</taxon>
        <taxon>Polyporales</taxon>
        <taxon>Phanerochaetaceae</taxon>
        <taxon>Phanerochaete</taxon>
    </lineage>
</organism>
<evidence type="ECO:0000256" key="1">
    <source>
        <dbReference type="SAM" id="MobiDB-lite"/>
    </source>
</evidence>
<feature type="region of interest" description="Disordered" evidence="1">
    <location>
        <begin position="18"/>
        <end position="39"/>
    </location>
</feature>
<protein>
    <submittedName>
        <fullName evidence="2">Uncharacterized protein</fullName>
    </submittedName>
</protein>
<dbReference type="AlphaFoldDB" id="A0A9P3GQ12"/>
<feature type="region of interest" description="Disordered" evidence="1">
    <location>
        <begin position="73"/>
        <end position="111"/>
    </location>
</feature>
<name>A0A9P3GQ12_9APHY</name>
<dbReference type="Proteomes" id="UP000703269">
    <property type="component" value="Unassembled WGS sequence"/>
</dbReference>
<gene>
    <name evidence="2" type="ORF">PsYK624_158730</name>
</gene>
<keyword evidence="3" id="KW-1185">Reference proteome</keyword>
<reference evidence="2 3" key="1">
    <citation type="submission" date="2021-08" db="EMBL/GenBank/DDBJ databases">
        <title>Draft Genome Sequence of Phanerochaete sordida strain YK-624.</title>
        <authorList>
            <person name="Mori T."/>
            <person name="Dohra H."/>
            <person name="Suzuki T."/>
            <person name="Kawagishi H."/>
            <person name="Hirai H."/>
        </authorList>
    </citation>
    <scope>NUCLEOTIDE SEQUENCE [LARGE SCALE GENOMIC DNA]</scope>
    <source>
        <strain evidence="2 3">YK-624</strain>
    </source>
</reference>
<accession>A0A9P3GQ12</accession>
<proteinExistence type="predicted"/>
<evidence type="ECO:0000313" key="2">
    <source>
        <dbReference type="EMBL" id="GJE99605.1"/>
    </source>
</evidence>
<dbReference type="EMBL" id="BPQB01000114">
    <property type="protein sequence ID" value="GJE99605.1"/>
    <property type="molecule type" value="Genomic_DNA"/>
</dbReference>
<evidence type="ECO:0000313" key="3">
    <source>
        <dbReference type="Proteomes" id="UP000703269"/>
    </source>
</evidence>
<comment type="caution">
    <text evidence="2">The sequence shown here is derived from an EMBL/GenBank/DDBJ whole genome shotgun (WGS) entry which is preliminary data.</text>
</comment>